<accession>A0A239M5L0</accession>
<evidence type="ECO:0000313" key="1">
    <source>
        <dbReference type="EMBL" id="SNT37452.1"/>
    </source>
</evidence>
<dbReference type="EMBL" id="FZOD01000037">
    <property type="protein sequence ID" value="SNT37452.1"/>
    <property type="molecule type" value="Genomic_DNA"/>
</dbReference>
<dbReference type="Proteomes" id="UP000198282">
    <property type="component" value="Unassembled WGS sequence"/>
</dbReference>
<dbReference type="RefSeq" id="WP_179282289.1">
    <property type="nucleotide sequence ID" value="NZ_FZOD01000037.1"/>
</dbReference>
<sequence length="50" mass="6051">MRRRFCPPDRPTRFVLKWKLLVAEAGFYESSFTTTYRGWKSGEEKIRVPR</sequence>
<name>A0A239M5L0_9ACTN</name>
<gene>
    <name evidence="1" type="ORF">SAMN05216276_103771</name>
</gene>
<protein>
    <submittedName>
        <fullName evidence="1">Uncharacterized protein</fullName>
    </submittedName>
</protein>
<proteinExistence type="predicted"/>
<evidence type="ECO:0000313" key="2">
    <source>
        <dbReference type="Proteomes" id="UP000198282"/>
    </source>
</evidence>
<reference evidence="1 2" key="1">
    <citation type="submission" date="2017-06" db="EMBL/GenBank/DDBJ databases">
        <authorList>
            <person name="Kim H.J."/>
            <person name="Triplett B.A."/>
        </authorList>
    </citation>
    <scope>NUCLEOTIDE SEQUENCE [LARGE SCALE GENOMIC DNA]</scope>
    <source>
        <strain evidence="1 2">CGMCC 4.2132</strain>
    </source>
</reference>
<keyword evidence="2" id="KW-1185">Reference proteome</keyword>
<dbReference type="AlphaFoldDB" id="A0A239M5L0"/>
<organism evidence="1 2">
    <name type="scientific">Streptosporangium subroseum</name>
    <dbReference type="NCBI Taxonomy" id="106412"/>
    <lineage>
        <taxon>Bacteria</taxon>
        <taxon>Bacillati</taxon>
        <taxon>Actinomycetota</taxon>
        <taxon>Actinomycetes</taxon>
        <taxon>Streptosporangiales</taxon>
        <taxon>Streptosporangiaceae</taxon>
        <taxon>Streptosporangium</taxon>
    </lineage>
</organism>